<reference evidence="1 2" key="1">
    <citation type="submission" date="2020-08" db="EMBL/GenBank/DDBJ databases">
        <title>Oceanospirillum sp. nov. isolated from marine sediment.</title>
        <authorList>
            <person name="Ji X."/>
        </authorList>
    </citation>
    <scope>NUCLEOTIDE SEQUENCE [LARGE SCALE GENOMIC DNA]</scope>
    <source>
        <strain evidence="1 2">D5</strain>
    </source>
</reference>
<evidence type="ECO:0000313" key="2">
    <source>
        <dbReference type="Proteomes" id="UP000565262"/>
    </source>
</evidence>
<dbReference type="Proteomes" id="UP000565262">
    <property type="component" value="Unassembled WGS sequence"/>
</dbReference>
<dbReference type="EMBL" id="JACJFM010000017">
    <property type="protein sequence ID" value="MBB1487682.1"/>
    <property type="molecule type" value="Genomic_DNA"/>
</dbReference>
<protein>
    <submittedName>
        <fullName evidence="1">Uncharacterized protein</fullName>
    </submittedName>
</protein>
<dbReference type="AlphaFoldDB" id="A0A839ISV9"/>
<organism evidence="1 2">
    <name type="scientific">Oceanospirillum sediminis</name>
    <dbReference type="NCBI Taxonomy" id="2760088"/>
    <lineage>
        <taxon>Bacteria</taxon>
        <taxon>Pseudomonadati</taxon>
        <taxon>Pseudomonadota</taxon>
        <taxon>Gammaproteobacteria</taxon>
        <taxon>Oceanospirillales</taxon>
        <taxon>Oceanospirillaceae</taxon>
        <taxon>Oceanospirillum</taxon>
    </lineage>
</organism>
<comment type="caution">
    <text evidence="1">The sequence shown here is derived from an EMBL/GenBank/DDBJ whole genome shotgun (WGS) entry which is preliminary data.</text>
</comment>
<evidence type="ECO:0000313" key="1">
    <source>
        <dbReference type="EMBL" id="MBB1487682.1"/>
    </source>
</evidence>
<keyword evidence="2" id="KW-1185">Reference proteome</keyword>
<sequence>MSKYRSATSPELLARLSRWKEERDAEDAEFLADQMPMVLQDVAMVRAAFFRLKEKVALLEQEVEDYKEGYHQRQMLAEFEDDQLH</sequence>
<proteinExistence type="predicted"/>
<gene>
    <name evidence="1" type="ORF">H4O21_13815</name>
</gene>
<name>A0A839ISV9_9GAMM</name>
<dbReference type="RefSeq" id="WP_182809457.1">
    <property type="nucleotide sequence ID" value="NZ_JACJFM010000017.1"/>
</dbReference>
<accession>A0A839ISV9</accession>